<comment type="caution">
    <text evidence="1">The sequence shown here is derived from an EMBL/GenBank/DDBJ whole genome shotgun (WGS) entry which is preliminary data.</text>
</comment>
<protein>
    <submittedName>
        <fullName evidence="1">Uncharacterized protein</fullName>
    </submittedName>
</protein>
<accession>A0A5M3MYB0</accession>
<keyword evidence="2" id="KW-1185">Reference proteome</keyword>
<gene>
    <name evidence="1" type="ORF">CONPUDRAFT_70716</name>
</gene>
<organism evidence="1 2">
    <name type="scientific">Coniophora puteana (strain RWD-64-598)</name>
    <name type="common">Brown rot fungus</name>
    <dbReference type="NCBI Taxonomy" id="741705"/>
    <lineage>
        <taxon>Eukaryota</taxon>
        <taxon>Fungi</taxon>
        <taxon>Dikarya</taxon>
        <taxon>Basidiomycota</taxon>
        <taxon>Agaricomycotina</taxon>
        <taxon>Agaricomycetes</taxon>
        <taxon>Agaricomycetidae</taxon>
        <taxon>Boletales</taxon>
        <taxon>Coniophorineae</taxon>
        <taxon>Coniophoraceae</taxon>
        <taxon>Coniophora</taxon>
    </lineage>
</organism>
<dbReference type="Proteomes" id="UP000053558">
    <property type="component" value="Unassembled WGS sequence"/>
</dbReference>
<proteinExistence type="predicted"/>
<dbReference type="GeneID" id="19208854"/>
<sequence>MSLPLLPGHVMHLSPFHFSSTEPDLTSTNIFKSLDDLNKLAPRVLQDVNDSLRSSPYAERLAQDPGLDVEPGSQDDQRLRHEIATYHSLMSSIHIITEQLNLCHSKLSQASLAHFRPICALTRMPSEILASIFVLSVQLTPVELHPVSHYGFEPERYDGHLSTYRHAGRTPALNVAQICRHWRAIALGTPELWNVIAPAKLRQLELTPSNDPDGPSPFIQMIMWSEKPRLVNAVAAELLHRSRGAPLMLALDTCGTHYMSSLSPKHTSPAFRGRCEGLEIIYMEEGGFLNLIRFHALPSSGLKRLRLVGSLIAEGTGDELTRHSNLRELCVDVPQRGFNVKTFFPSSQTPTFPGHWRFLTSLQITCNHFCGLKIDTVVLHIYSIAPNLEHLYVQENDNTAFASNYYNVFFKPLGLPQGSALTPFIWQKLRFLGLHSVNDLRTSRLLQALKCPSLVEFVTNAHVHKENVDTFLNNCGESLKRVRLLKSVTHEMSPKLGEDIKQDIETTHPTLKVEEIEKKDTRFFSLPVWYGYVEIVEECGCRRYWDPDA</sequence>
<dbReference type="OrthoDB" id="3365698at2759"/>
<dbReference type="AlphaFoldDB" id="A0A5M3MYB0"/>
<evidence type="ECO:0000313" key="2">
    <source>
        <dbReference type="Proteomes" id="UP000053558"/>
    </source>
</evidence>
<evidence type="ECO:0000313" key="1">
    <source>
        <dbReference type="EMBL" id="EIW83764.1"/>
    </source>
</evidence>
<dbReference type="RefSeq" id="XP_007765390.1">
    <property type="nucleotide sequence ID" value="XM_007767200.1"/>
</dbReference>
<dbReference type="EMBL" id="JH711575">
    <property type="protein sequence ID" value="EIW83764.1"/>
    <property type="molecule type" value="Genomic_DNA"/>
</dbReference>
<name>A0A5M3MYB0_CONPW</name>
<reference evidence="2" key="1">
    <citation type="journal article" date="2012" name="Science">
        <title>The Paleozoic origin of enzymatic lignin decomposition reconstructed from 31 fungal genomes.</title>
        <authorList>
            <person name="Floudas D."/>
            <person name="Binder M."/>
            <person name="Riley R."/>
            <person name="Barry K."/>
            <person name="Blanchette R.A."/>
            <person name="Henrissat B."/>
            <person name="Martinez A.T."/>
            <person name="Otillar R."/>
            <person name="Spatafora J.W."/>
            <person name="Yadav J.S."/>
            <person name="Aerts A."/>
            <person name="Benoit I."/>
            <person name="Boyd A."/>
            <person name="Carlson A."/>
            <person name="Copeland A."/>
            <person name="Coutinho P.M."/>
            <person name="de Vries R.P."/>
            <person name="Ferreira P."/>
            <person name="Findley K."/>
            <person name="Foster B."/>
            <person name="Gaskell J."/>
            <person name="Glotzer D."/>
            <person name="Gorecki P."/>
            <person name="Heitman J."/>
            <person name="Hesse C."/>
            <person name="Hori C."/>
            <person name="Igarashi K."/>
            <person name="Jurgens J.A."/>
            <person name="Kallen N."/>
            <person name="Kersten P."/>
            <person name="Kohler A."/>
            <person name="Kuees U."/>
            <person name="Kumar T.K.A."/>
            <person name="Kuo A."/>
            <person name="LaButti K."/>
            <person name="Larrondo L.F."/>
            <person name="Lindquist E."/>
            <person name="Ling A."/>
            <person name="Lombard V."/>
            <person name="Lucas S."/>
            <person name="Lundell T."/>
            <person name="Martin R."/>
            <person name="McLaughlin D.J."/>
            <person name="Morgenstern I."/>
            <person name="Morin E."/>
            <person name="Murat C."/>
            <person name="Nagy L.G."/>
            <person name="Nolan M."/>
            <person name="Ohm R.A."/>
            <person name="Patyshakuliyeva A."/>
            <person name="Rokas A."/>
            <person name="Ruiz-Duenas F.J."/>
            <person name="Sabat G."/>
            <person name="Salamov A."/>
            <person name="Samejima M."/>
            <person name="Schmutz J."/>
            <person name="Slot J.C."/>
            <person name="St John F."/>
            <person name="Stenlid J."/>
            <person name="Sun H."/>
            <person name="Sun S."/>
            <person name="Syed K."/>
            <person name="Tsang A."/>
            <person name="Wiebenga A."/>
            <person name="Young D."/>
            <person name="Pisabarro A."/>
            <person name="Eastwood D.C."/>
            <person name="Martin F."/>
            <person name="Cullen D."/>
            <person name="Grigoriev I.V."/>
            <person name="Hibbett D.S."/>
        </authorList>
    </citation>
    <scope>NUCLEOTIDE SEQUENCE [LARGE SCALE GENOMIC DNA]</scope>
    <source>
        <strain evidence="2">RWD-64-598 SS2</strain>
    </source>
</reference>
<dbReference type="KEGG" id="cput:CONPUDRAFT_70716"/>